<name>K6X238_9ACTN</name>
<comment type="caution">
    <text evidence="6">The sequence shown here is derived from an EMBL/GenBank/DDBJ whole genome shotgun (WGS) entry which is preliminary data.</text>
</comment>
<protein>
    <submittedName>
        <fullName evidence="6">Putative LytR family regulatory protein</fullName>
    </submittedName>
</protein>
<feature type="compositionally biased region" description="Low complexity" evidence="2">
    <location>
        <begin position="112"/>
        <end position="137"/>
    </location>
</feature>
<feature type="region of interest" description="Disordered" evidence="2">
    <location>
        <begin position="1"/>
        <end position="273"/>
    </location>
</feature>
<feature type="compositionally biased region" description="Basic and acidic residues" evidence="2">
    <location>
        <begin position="84"/>
        <end position="95"/>
    </location>
</feature>
<evidence type="ECO:0000256" key="3">
    <source>
        <dbReference type="SAM" id="Phobius"/>
    </source>
</evidence>
<feature type="compositionally biased region" description="Polar residues" evidence="2">
    <location>
        <begin position="756"/>
        <end position="767"/>
    </location>
</feature>
<feature type="domain" description="Cell envelope-related transcriptional attenuator" evidence="4">
    <location>
        <begin position="359"/>
        <end position="521"/>
    </location>
</feature>
<reference evidence="6 7" key="1">
    <citation type="submission" date="2012-08" db="EMBL/GenBank/DDBJ databases">
        <title>Whole genome shotgun sequence of Gordonia rhizosphera NBRC 16068.</title>
        <authorList>
            <person name="Takarada H."/>
            <person name="Isaki S."/>
            <person name="Hosoyama A."/>
            <person name="Tsuchikane K."/>
            <person name="Katsumata H."/>
            <person name="Baba S."/>
            <person name="Ohji S."/>
            <person name="Yamazaki S."/>
            <person name="Fujita N."/>
        </authorList>
    </citation>
    <scope>NUCLEOTIDE SEQUENCE [LARGE SCALE GENOMIC DNA]</scope>
    <source>
        <strain evidence="6 7">NBRC 16068</strain>
    </source>
</reference>
<dbReference type="InterPro" id="IPR004474">
    <property type="entry name" value="LytR_CpsA_psr"/>
</dbReference>
<dbReference type="InterPro" id="IPR050922">
    <property type="entry name" value="LytR/CpsA/Psr_CW_biosynth"/>
</dbReference>
<dbReference type="PANTHER" id="PTHR33392">
    <property type="entry name" value="POLYISOPRENYL-TEICHOIC ACID--PEPTIDOGLYCAN TEICHOIC ACID TRANSFERASE TAGU"/>
    <property type="match status" value="1"/>
</dbReference>
<dbReference type="Gene3D" id="3.30.70.2390">
    <property type="match status" value="1"/>
</dbReference>
<feature type="transmembrane region" description="Helical" evidence="3">
    <location>
        <begin position="276"/>
        <end position="300"/>
    </location>
</feature>
<feature type="compositionally biased region" description="Low complexity" evidence="2">
    <location>
        <begin position="617"/>
        <end position="641"/>
    </location>
</feature>
<evidence type="ECO:0000259" key="5">
    <source>
        <dbReference type="Pfam" id="PF13399"/>
    </source>
</evidence>
<evidence type="ECO:0000256" key="1">
    <source>
        <dbReference type="ARBA" id="ARBA00006068"/>
    </source>
</evidence>
<dbReference type="EMBL" id="BAHC01000193">
    <property type="protein sequence ID" value="GAB92834.1"/>
    <property type="molecule type" value="Genomic_DNA"/>
</dbReference>
<dbReference type="PANTHER" id="PTHR33392:SF6">
    <property type="entry name" value="POLYISOPRENYL-TEICHOIC ACID--PEPTIDOGLYCAN TEICHOIC ACID TRANSFERASE TAGU"/>
    <property type="match status" value="1"/>
</dbReference>
<comment type="similarity">
    <text evidence="1">Belongs to the LytR/CpsA/Psr (LCP) family.</text>
</comment>
<accession>K6X238</accession>
<feature type="compositionally biased region" description="Basic residues" evidence="2">
    <location>
        <begin position="52"/>
        <end position="62"/>
    </location>
</feature>
<feature type="compositionally biased region" description="Basic residues" evidence="2">
    <location>
        <begin position="1"/>
        <end position="12"/>
    </location>
</feature>
<dbReference type="Pfam" id="PF13399">
    <property type="entry name" value="LytR_C"/>
    <property type="match status" value="1"/>
</dbReference>
<keyword evidence="7" id="KW-1185">Reference proteome</keyword>
<feature type="compositionally biased region" description="Basic and acidic residues" evidence="2">
    <location>
        <begin position="149"/>
        <end position="162"/>
    </location>
</feature>
<sequence>MARRFARVRTSRHGAPGSPARRARFIGSGQGDQQLSRRTSGPDEPSDEGRTPRRSRRARRSGGAHDFREMFGDAPSNDAPAHGSLHEPRATDRYVRGRTRLTVRELMEQMNAAGEAEASAAPSSPQTASTPKSTPQRTPTPPPATPQPRADENPTEVHRFDDLGGPANDNELTQKIPPVRSSGPVGDVGVDLSDDATRKRVTEESRGQGPAAPVPPTADVPGPPPPPDLPVPQPTPDLPVLQPTPDLSETVAPRPRPRRHVGRAERRRSLSHSATVTGRIIVAAACVMALVGTGFVWGYLQSWNGNWKTINAVNPEDSNIRKKEAQYGDENYLIVGTDTRSGMNSKVGAGTTADAGGARSDTIILVNIPANRSRVVAVSFPRDLQVDRPECQTWDNDTGTYGDPLPAAYSVKLNSVYSDGGPKCLVSVITQMSGLNINHFIAMDFYGFEKVVKAIGGVEVCSTTPLYDYELGQILRKAGTQKLTGRRALNYVRARTIASEGNGDYGRIKRQQLFMSSLLRSTLSGNVLSNPTKLNSIVNTFIEYSYVDGVDTQSLLDLAESMQGIEAGRVTFLTIPTSGTSTDGMNNEIPRIDDIDAIFNAIIDDQPLPGEQAKKVAASSSSQSSSKSSSSTAATSTTEAAPTRVTATAQSPGNVGVRILNGTGRSGVATEVSDQLSPLGFDVRGVADASENRVDTVVRYGPGEQDSAATLAMMFPGASIQLDRTVKSGVEVILGTDFDGTLASAPDTGTTISVPQLPQSTNPSNLPNDLAVTNAGDTTCS</sequence>
<dbReference type="eggNOG" id="COG1316">
    <property type="taxonomic scope" value="Bacteria"/>
</dbReference>
<feature type="compositionally biased region" description="Basic and acidic residues" evidence="2">
    <location>
        <begin position="195"/>
        <end position="206"/>
    </location>
</feature>
<evidence type="ECO:0000313" key="7">
    <source>
        <dbReference type="Proteomes" id="UP000008363"/>
    </source>
</evidence>
<proteinExistence type="inferred from homology"/>
<keyword evidence="3" id="KW-0472">Membrane</keyword>
<evidence type="ECO:0000259" key="4">
    <source>
        <dbReference type="Pfam" id="PF03816"/>
    </source>
</evidence>
<dbReference type="NCBIfam" id="TIGR00350">
    <property type="entry name" value="lytR_cpsA_psr"/>
    <property type="match status" value="1"/>
</dbReference>
<feature type="region of interest" description="Disordered" evidence="2">
    <location>
        <begin position="756"/>
        <end position="781"/>
    </location>
</feature>
<keyword evidence="3" id="KW-1133">Transmembrane helix</keyword>
<dbReference type="STRING" id="1108045.GORHZ_193_00260"/>
<organism evidence="6 7">
    <name type="scientific">Gordonia rhizosphera NBRC 16068</name>
    <dbReference type="NCBI Taxonomy" id="1108045"/>
    <lineage>
        <taxon>Bacteria</taxon>
        <taxon>Bacillati</taxon>
        <taxon>Actinomycetota</taxon>
        <taxon>Actinomycetes</taxon>
        <taxon>Mycobacteriales</taxon>
        <taxon>Gordoniaceae</taxon>
        <taxon>Gordonia</taxon>
    </lineage>
</organism>
<feature type="compositionally biased region" description="Low complexity" evidence="2">
    <location>
        <begin position="238"/>
        <end position="247"/>
    </location>
</feature>
<keyword evidence="3" id="KW-0812">Transmembrane</keyword>
<dbReference type="Gene3D" id="3.40.630.190">
    <property type="entry name" value="LCP protein"/>
    <property type="match status" value="1"/>
</dbReference>
<feature type="region of interest" description="Disordered" evidence="2">
    <location>
        <begin position="610"/>
        <end position="652"/>
    </location>
</feature>
<gene>
    <name evidence="6" type="ORF">GORHZ_193_00260</name>
</gene>
<evidence type="ECO:0000256" key="2">
    <source>
        <dbReference type="SAM" id="MobiDB-lite"/>
    </source>
</evidence>
<dbReference type="AlphaFoldDB" id="K6X238"/>
<feature type="domain" description="LytR/CpsA/Psr regulator C-terminal" evidence="5">
    <location>
        <begin position="655"/>
        <end position="738"/>
    </location>
</feature>
<feature type="compositionally biased region" description="Pro residues" evidence="2">
    <location>
        <begin position="212"/>
        <end position="237"/>
    </location>
</feature>
<dbReference type="InterPro" id="IPR027381">
    <property type="entry name" value="LytR/CpsA/Psr_C"/>
</dbReference>
<evidence type="ECO:0000313" key="6">
    <source>
        <dbReference type="EMBL" id="GAB92834.1"/>
    </source>
</evidence>
<dbReference type="Proteomes" id="UP000008363">
    <property type="component" value="Unassembled WGS sequence"/>
</dbReference>
<dbReference type="Pfam" id="PF03816">
    <property type="entry name" value="LytR_cpsA_psr"/>
    <property type="match status" value="1"/>
</dbReference>